<feature type="compositionally biased region" description="Polar residues" evidence="1">
    <location>
        <begin position="264"/>
        <end position="278"/>
    </location>
</feature>
<comment type="caution">
    <text evidence="2">The sequence shown here is derived from an EMBL/GenBank/DDBJ whole genome shotgun (WGS) entry which is preliminary data.</text>
</comment>
<evidence type="ECO:0000313" key="3">
    <source>
        <dbReference type="Proteomes" id="UP000801492"/>
    </source>
</evidence>
<gene>
    <name evidence="2" type="ORF">ILUMI_08876</name>
</gene>
<feature type="compositionally biased region" description="Low complexity" evidence="1">
    <location>
        <begin position="112"/>
        <end position="124"/>
    </location>
</feature>
<organism evidence="2 3">
    <name type="scientific">Ignelater luminosus</name>
    <name type="common">Cucubano</name>
    <name type="synonym">Pyrophorus luminosus</name>
    <dbReference type="NCBI Taxonomy" id="2038154"/>
    <lineage>
        <taxon>Eukaryota</taxon>
        <taxon>Metazoa</taxon>
        <taxon>Ecdysozoa</taxon>
        <taxon>Arthropoda</taxon>
        <taxon>Hexapoda</taxon>
        <taxon>Insecta</taxon>
        <taxon>Pterygota</taxon>
        <taxon>Neoptera</taxon>
        <taxon>Endopterygota</taxon>
        <taxon>Coleoptera</taxon>
        <taxon>Polyphaga</taxon>
        <taxon>Elateriformia</taxon>
        <taxon>Elateroidea</taxon>
        <taxon>Elateridae</taxon>
        <taxon>Agrypninae</taxon>
        <taxon>Pyrophorini</taxon>
        <taxon>Ignelater</taxon>
    </lineage>
</organism>
<feature type="region of interest" description="Disordered" evidence="1">
    <location>
        <begin position="78"/>
        <end position="124"/>
    </location>
</feature>
<protein>
    <submittedName>
        <fullName evidence="2">Uncharacterized protein</fullName>
    </submittedName>
</protein>
<evidence type="ECO:0000256" key="1">
    <source>
        <dbReference type="SAM" id="MobiDB-lite"/>
    </source>
</evidence>
<feature type="compositionally biased region" description="Basic and acidic residues" evidence="1">
    <location>
        <begin position="151"/>
        <end position="209"/>
    </location>
</feature>
<dbReference type="AlphaFoldDB" id="A0A8K0GD01"/>
<keyword evidence="3" id="KW-1185">Reference proteome</keyword>
<dbReference type="Proteomes" id="UP000801492">
    <property type="component" value="Unassembled WGS sequence"/>
</dbReference>
<dbReference type="EMBL" id="VTPC01004322">
    <property type="protein sequence ID" value="KAF2897297.1"/>
    <property type="molecule type" value="Genomic_DNA"/>
</dbReference>
<accession>A0A8K0GD01</accession>
<dbReference type="OrthoDB" id="419694at2759"/>
<proteinExistence type="predicted"/>
<evidence type="ECO:0000313" key="2">
    <source>
        <dbReference type="EMBL" id="KAF2897297.1"/>
    </source>
</evidence>
<feature type="region of interest" description="Disordered" evidence="1">
    <location>
        <begin position="246"/>
        <end position="285"/>
    </location>
</feature>
<sequence length="285" mass="32600">MKMCQTDPVKCPVCEIRKACKFINQGVQCDIKTVDTGTQITEEDMIRLGIKVAPVKDALKNQSLAHLTAAQILAAQEESPRKDIFSSTRAVTPPPPPNISPDRQNLRHNLSHSDSFSNRSFSNVDNKKLPSIFDKIFPVPFENRSVNSRPMDSRSVDSRPMDSGRSMDNRPIESRHIDSGRPIDSRPVDSRSMDNRFMDNRSMDNRGMMDRSLPFENMNTMRSNFDNRYEGRFESPEFNSRRIDYDVEFEPPPNNNYNNNPNNQRGFPSSNNRGNNFGSYGGHRY</sequence>
<reference evidence="2" key="1">
    <citation type="submission" date="2019-08" db="EMBL/GenBank/DDBJ databases">
        <title>The genome of the North American firefly Photinus pyralis.</title>
        <authorList>
            <consortium name="Photinus pyralis genome working group"/>
            <person name="Fallon T.R."/>
            <person name="Sander Lower S.E."/>
            <person name="Weng J.-K."/>
        </authorList>
    </citation>
    <scope>NUCLEOTIDE SEQUENCE</scope>
    <source>
        <strain evidence="2">TRF0915ILg1</strain>
        <tissue evidence="2">Whole body</tissue>
    </source>
</reference>
<name>A0A8K0GD01_IGNLU</name>
<feature type="region of interest" description="Disordered" evidence="1">
    <location>
        <begin position="143"/>
        <end position="212"/>
    </location>
</feature>